<dbReference type="AlphaFoldDB" id="A0A328AJL9"/>
<dbReference type="GO" id="GO:0016787">
    <property type="term" value="F:hydrolase activity"/>
    <property type="evidence" value="ECO:0007669"/>
    <property type="project" value="UniProtKB-KW"/>
</dbReference>
<evidence type="ECO:0000313" key="2">
    <source>
        <dbReference type="Proteomes" id="UP000249254"/>
    </source>
</evidence>
<gene>
    <name evidence="1" type="ORF">DJ017_00235</name>
</gene>
<keyword evidence="2" id="KW-1185">Reference proteome</keyword>
<dbReference type="Proteomes" id="UP000249254">
    <property type="component" value="Unassembled WGS sequence"/>
</dbReference>
<reference evidence="2" key="1">
    <citation type="submission" date="2018-05" db="EMBL/GenBank/DDBJ databases">
        <authorList>
            <person name="Li X."/>
        </authorList>
    </citation>
    <scope>NUCLEOTIDE SEQUENCE [LARGE SCALE GENOMIC DNA]</scope>
    <source>
        <strain evidence="2">LX32</strain>
    </source>
</reference>
<dbReference type="Gene3D" id="2.40.160.20">
    <property type="match status" value="1"/>
</dbReference>
<keyword evidence="1" id="KW-0378">Hydrolase</keyword>
<protein>
    <submittedName>
        <fullName evidence="1">Acyloxyacyl hydrolase</fullName>
    </submittedName>
</protein>
<accession>A0A328AJL9</accession>
<name>A0A328AJL9_9CAUL</name>
<proteinExistence type="predicted"/>
<sequence length="211" mass="22258">MFGRLGGALAALGIVALGTVGLGRPAGAAELILGAYGHDVSFIGKVVGSGSANREGGADIELGVRSDRIEALHVIGAPQAHALLSLNTNNTSNFVAAGLSWPMRLTDRFYFRPGLGLAYTDGEAGLPPVNAPGLTPQEVQRRLHLYRTRIDFGSQVLFEPELNLGMKLGGPWSAELSWVHISNGQVFHHGKNQGLDDAGLRVIYALGARGR</sequence>
<dbReference type="Pfam" id="PF09411">
    <property type="entry name" value="PagL"/>
    <property type="match status" value="1"/>
</dbReference>
<dbReference type="RefSeq" id="WP_111526821.1">
    <property type="nucleotide sequence ID" value="NZ_JBHRSG010000001.1"/>
</dbReference>
<organism evidence="1 2">
    <name type="scientific">Phenylobacterium soli</name>
    <dbReference type="NCBI Taxonomy" id="2170551"/>
    <lineage>
        <taxon>Bacteria</taxon>
        <taxon>Pseudomonadati</taxon>
        <taxon>Pseudomonadota</taxon>
        <taxon>Alphaproteobacteria</taxon>
        <taxon>Caulobacterales</taxon>
        <taxon>Caulobacteraceae</taxon>
        <taxon>Phenylobacterium</taxon>
    </lineage>
</organism>
<dbReference type="EMBL" id="QFYQ01000001">
    <property type="protein sequence ID" value="RAK53068.1"/>
    <property type="molecule type" value="Genomic_DNA"/>
</dbReference>
<dbReference type="OrthoDB" id="8112769at2"/>
<evidence type="ECO:0000313" key="1">
    <source>
        <dbReference type="EMBL" id="RAK53068.1"/>
    </source>
</evidence>
<dbReference type="InterPro" id="IPR018550">
    <property type="entry name" value="Lipid-A_deacylase-rel"/>
</dbReference>
<comment type="caution">
    <text evidence="1">The sequence shown here is derived from an EMBL/GenBank/DDBJ whole genome shotgun (WGS) entry which is preliminary data.</text>
</comment>